<proteinExistence type="predicted"/>
<dbReference type="Pfam" id="PF00583">
    <property type="entry name" value="Acetyltransf_1"/>
    <property type="match status" value="1"/>
</dbReference>
<dbReference type="KEGG" id="asim:FE240_03830"/>
<evidence type="ECO:0000313" key="2">
    <source>
        <dbReference type="EMBL" id="QFI53901.1"/>
    </source>
</evidence>
<accession>A0A5J6WUN8</accession>
<organism evidence="2 3">
    <name type="scientific">Aeromonas simiae</name>
    <dbReference type="NCBI Taxonomy" id="218936"/>
    <lineage>
        <taxon>Bacteria</taxon>
        <taxon>Pseudomonadati</taxon>
        <taxon>Pseudomonadota</taxon>
        <taxon>Gammaproteobacteria</taxon>
        <taxon>Aeromonadales</taxon>
        <taxon>Aeromonadaceae</taxon>
        <taxon>Aeromonas</taxon>
    </lineage>
</organism>
<keyword evidence="2" id="KW-0808">Transferase</keyword>
<gene>
    <name evidence="2" type="ORF">FE240_03830</name>
</gene>
<dbReference type="Proteomes" id="UP000594034">
    <property type="component" value="Chromosome"/>
</dbReference>
<evidence type="ECO:0000259" key="1">
    <source>
        <dbReference type="PROSITE" id="PS51186"/>
    </source>
</evidence>
<dbReference type="InterPro" id="IPR016181">
    <property type="entry name" value="Acyl_CoA_acyltransferase"/>
</dbReference>
<dbReference type="SUPFAM" id="SSF55729">
    <property type="entry name" value="Acyl-CoA N-acyltransferases (Nat)"/>
    <property type="match status" value="1"/>
</dbReference>
<protein>
    <submittedName>
        <fullName evidence="2">GNAT family N-acetyltransferase</fullName>
    </submittedName>
</protein>
<dbReference type="InterPro" id="IPR000182">
    <property type="entry name" value="GNAT_dom"/>
</dbReference>
<sequence length="96" mass="10509">MTFLTVECGISTPDLQDSEFAVLVRSDLKGQELGRIMMEKMVRYARDKGIGQLSGLTMPSNRGMIALARKVGFEVSVSLEDNLVSMVLPLTPGVDF</sequence>
<keyword evidence="3" id="KW-1185">Reference proteome</keyword>
<dbReference type="GO" id="GO:0016747">
    <property type="term" value="F:acyltransferase activity, transferring groups other than amino-acyl groups"/>
    <property type="evidence" value="ECO:0007669"/>
    <property type="project" value="InterPro"/>
</dbReference>
<feature type="domain" description="N-acetyltransferase" evidence="1">
    <location>
        <begin position="1"/>
        <end position="91"/>
    </location>
</feature>
<reference evidence="2 3" key="1">
    <citation type="submission" date="2019-05" db="EMBL/GenBank/DDBJ databases">
        <title>OXA-830, a novel chromosomally encoded expanded-spectrum class D beta-lactamase in Aeromonas simiae.</title>
        <authorList>
            <person name="Zhou W."/>
            <person name="Chen Q."/>
        </authorList>
    </citation>
    <scope>NUCLEOTIDE SEQUENCE [LARGE SCALE GENOMIC DNA]</scope>
    <source>
        <strain evidence="2 3">A6</strain>
    </source>
</reference>
<evidence type="ECO:0000313" key="3">
    <source>
        <dbReference type="Proteomes" id="UP000594034"/>
    </source>
</evidence>
<dbReference type="Gene3D" id="3.40.630.30">
    <property type="match status" value="1"/>
</dbReference>
<dbReference type="EMBL" id="CP040449">
    <property type="protein sequence ID" value="QFI53901.1"/>
    <property type="molecule type" value="Genomic_DNA"/>
</dbReference>
<dbReference type="PROSITE" id="PS51186">
    <property type="entry name" value="GNAT"/>
    <property type="match status" value="1"/>
</dbReference>
<name>A0A5J6WUN8_9GAMM</name>
<dbReference type="AlphaFoldDB" id="A0A5J6WUN8"/>